<gene>
    <name evidence="2" type="ORF">B0T19DRAFT_31683</name>
</gene>
<keyword evidence="3" id="KW-1185">Reference proteome</keyword>
<dbReference type="EMBL" id="JAUEPO010000001">
    <property type="protein sequence ID" value="KAK3336184.1"/>
    <property type="molecule type" value="Genomic_DNA"/>
</dbReference>
<comment type="caution">
    <text evidence="2">The sequence shown here is derived from an EMBL/GenBank/DDBJ whole genome shotgun (WGS) entry which is preliminary data.</text>
</comment>
<feature type="compositionally biased region" description="Basic and acidic residues" evidence="1">
    <location>
        <begin position="193"/>
        <end position="230"/>
    </location>
</feature>
<proteinExistence type="predicted"/>
<reference evidence="2" key="1">
    <citation type="journal article" date="2023" name="Mol. Phylogenet. Evol.">
        <title>Genome-scale phylogeny and comparative genomics of the fungal order Sordariales.</title>
        <authorList>
            <person name="Hensen N."/>
            <person name="Bonometti L."/>
            <person name="Westerberg I."/>
            <person name="Brannstrom I.O."/>
            <person name="Guillou S."/>
            <person name="Cros-Aarteil S."/>
            <person name="Calhoun S."/>
            <person name="Haridas S."/>
            <person name="Kuo A."/>
            <person name="Mondo S."/>
            <person name="Pangilinan J."/>
            <person name="Riley R."/>
            <person name="LaButti K."/>
            <person name="Andreopoulos B."/>
            <person name="Lipzen A."/>
            <person name="Chen C."/>
            <person name="Yan M."/>
            <person name="Daum C."/>
            <person name="Ng V."/>
            <person name="Clum A."/>
            <person name="Steindorff A."/>
            <person name="Ohm R.A."/>
            <person name="Martin F."/>
            <person name="Silar P."/>
            <person name="Natvig D.O."/>
            <person name="Lalanne C."/>
            <person name="Gautier V."/>
            <person name="Ament-Velasquez S.L."/>
            <person name="Kruys A."/>
            <person name="Hutchinson M.I."/>
            <person name="Powell A.J."/>
            <person name="Barry K."/>
            <person name="Miller A.N."/>
            <person name="Grigoriev I.V."/>
            <person name="Debuchy R."/>
            <person name="Gladieux P."/>
            <person name="Hiltunen Thoren M."/>
            <person name="Johannesson H."/>
        </authorList>
    </citation>
    <scope>NUCLEOTIDE SEQUENCE</scope>
    <source>
        <strain evidence="2">SMH4131-1</strain>
    </source>
</reference>
<dbReference type="Proteomes" id="UP001286456">
    <property type="component" value="Unassembled WGS sequence"/>
</dbReference>
<organism evidence="2 3">
    <name type="scientific">Cercophora scortea</name>
    <dbReference type="NCBI Taxonomy" id="314031"/>
    <lineage>
        <taxon>Eukaryota</taxon>
        <taxon>Fungi</taxon>
        <taxon>Dikarya</taxon>
        <taxon>Ascomycota</taxon>
        <taxon>Pezizomycotina</taxon>
        <taxon>Sordariomycetes</taxon>
        <taxon>Sordariomycetidae</taxon>
        <taxon>Sordariales</taxon>
        <taxon>Lasiosphaeriaceae</taxon>
        <taxon>Cercophora</taxon>
    </lineage>
</organism>
<evidence type="ECO:0000313" key="2">
    <source>
        <dbReference type="EMBL" id="KAK3336184.1"/>
    </source>
</evidence>
<protein>
    <submittedName>
        <fullName evidence="2">Uncharacterized protein</fullName>
    </submittedName>
</protein>
<evidence type="ECO:0000256" key="1">
    <source>
        <dbReference type="SAM" id="MobiDB-lite"/>
    </source>
</evidence>
<name>A0AAE0MM64_9PEZI</name>
<reference evidence="2" key="2">
    <citation type="submission" date="2023-06" db="EMBL/GenBank/DDBJ databases">
        <authorList>
            <consortium name="Lawrence Berkeley National Laboratory"/>
            <person name="Haridas S."/>
            <person name="Hensen N."/>
            <person name="Bonometti L."/>
            <person name="Westerberg I."/>
            <person name="Brannstrom I.O."/>
            <person name="Guillou S."/>
            <person name="Cros-Aarteil S."/>
            <person name="Calhoun S."/>
            <person name="Kuo A."/>
            <person name="Mondo S."/>
            <person name="Pangilinan J."/>
            <person name="Riley R."/>
            <person name="Labutti K."/>
            <person name="Andreopoulos B."/>
            <person name="Lipzen A."/>
            <person name="Chen C."/>
            <person name="Yanf M."/>
            <person name="Daum C."/>
            <person name="Ng V."/>
            <person name="Clum A."/>
            <person name="Steindorff A."/>
            <person name="Ohm R."/>
            <person name="Martin F."/>
            <person name="Silar P."/>
            <person name="Natvig D."/>
            <person name="Lalanne C."/>
            <person name="Gautier V."/>
            <person name="Ament-Velasquez S.L."/>
            <person name="Kruys A."/>
            <person name="Hutchinson M.I."/>
            <person name="Powell A.J."/>
            <person name="Barry K."/>
            <person name="Miller A.N."/>
            <person name="Grigoriev I.V."/>
            <person name="Debuchy R."/>
            <person name="Gladieux P."/>
            <person name="Thoren M.H."/>
            <person name="Johannesson H."/>
        </authorList>
    </citation>
    <scope>NUCLEOTIDE SEQUENCE</scope>
    <source>
        <strain evidence="2">SMH4131-1</strain>
    </source>
</reference>
<dbReference type="AlphaFoldDB" id="A0AAE0MM64"/>
<evidence type="ECO:0000313" key="3">
    <source>
        <dbReference type="Proteomes" id="UP001286456"/>
    </source>
</evidence>
<sequence>MEKGGHANLTPSGGCHRRCLQTQDSGGRNTSKHSSTSFWLRVVRTRHMVVHPRKVRLVPSSERRRGCNTPQPLRIRKSWTDDAKACIRDHLPHLKPLCGTFYPVALVLPRGGRDIKAEPRSLERPGRARRSLHSFLLPSTIDFAPALPTCLLRPSLLNSGVTSHPSARASLPHPSLRRDSARSSTWLPVPRRKVPDIESDTFRLGHDHAGKRPREEKRKESNEKKRGEEE</sequence>
<feature type="compositionally biased region" description="Polar residues" evidence="1">
    <location>
        <begin position="20"/>
        <end position="35"/>
    </location>
</feature>
<feature type="region of interest" description="Disordered" evidence="1">
    <location>
        <begin position="161"/>
        <end position="230"/>
    </location>
</feature>
<accession>A0AAE0MM64</accession>
<feature type="region of interest" description="Disordered" evidence="1">
    <location>
        <begin position="1"/>
        <end position="35"/>
    </location>
</feature>